<organism evidence="1 2">
    <name type="scientific">Adineta steineri</name>
    <dbReference type="NCBI Taxonomy" id="433720"/>
    <lineage>
        <taxon>Eukaryota</taxon>
        <taxon>Metazoa</taxon>
        <taxon>Spiralia</taxon>
        <taxon>Gnathifera</taxon>
        <taxon>Rotifera</taxon>
        <taxon>Eurotatoria</taxon>
        <taxon>Bdelloidea</taxon>
        <taxon>Adinetida</taxon>
        <taxon>Adinetidae</taxon>
        <taxon>Adineta</taxon>
    </lineage>
</organism>
<dbReference type="Proteomes" id="UP000663845">
    <property type="component" value="Unassembled WGS sequence"/>
</dbReference>
<sequence length="114" mass="13092">VGIYRLVKRARARRRAHQLIVSALVRDYSTEEEDTGHAHFDPHLDMNAEVARYRAELEEELPMHDDFDPELDGIAEMAHYRALLEERVANYANEIFPLAIFADMDVVGLVLDNA</sequence>
<reference evidence="1" key="1">
    <citation type="submission" date="2021-02" db="EMBL/GenBank/DDBJ databases">
        <authorList>
            <person name="Nowell W R."/>
        </authorList>
    </citation>
    <scope>NUCLEOTIDE SEQUENCE</scope>
</reference>
<evidence type="ECO:0000313" key="1">
    <source>
        <dbReference type="EMBL" id="CAF1426574.1"/>
    </source>
</evidence>
<evidence type="ECO:0000313" key="2">
    <source>
        <dbReference type="Proteomes" id="UP000663845"/>
    </source>
</evidence>
<dbReference type="EMBL" id="CAJNOG010001261">
    <property type="protein sequence ID" value="CAF1426574.1"/>
    <property type="molecule type" value="Genomic_DNA"/>
</dbReference>
<proteinExistence type="predicted"/>
<comment type="caution">
    <text evidence="1">The sequence shown here is derived from an EMBL/GenBank/DDBJ whole genome shotgun (WGS) entry which is preliminary data.</text>
</comment>
<accession>A0A815MQU4</accession>
<protein>
    <submittedName>
        <fullName evidence="1">Uncharacterized protein</fullName>
    </submittedName>
</protein>
<feature type="non-terminal residue" evidence="1">
    <location>
        <position position="1"/>
    </location>
</feature>
<name>A0A815MQU4_9BILA</name>
<gene>
    <name evidence="1" type="ORF">JYZ213_LOCUS39312</name>
</gene>
<dbReference type="AlphaFoldDB" id="A0A815MQU4"/>